<name>A0A6C0ERZ1_9ZZZZ</name>
<accession>A0A6C0ERZ1</accession>
<dbReference type="AlphaFoldDB" id="A0A6C0ERZ1"/>
<sequence length="145" mass="16654">MKTCNRRNKKYLAKTCKKYTKNTKGGDETNVNVYIFKTHQISTEPNTDNTFKEIGIIHLSESIAINAARGFITGIANAFGKKGFENTIYDDLRNDALKLLQQKITSTQKVSNLRIEIDRYLDLVYVHIYGTLLEKIKHKIDIKNI</sequence>
<evidence type="ECO:0000313" key="1">
    <source>
        <dbReference type="EMBL" id="QHT31748.1"/>
    </source>
</evidence>
<reference evidence="1" key="1">
    <citation type="journal article" date="2020" name="Nature">
        <title>Giant virus diversity and host interactions through global metagenomics.</title>
        <authorList>
            <person name="Schulz F."/>
            <person name="Roux S."/>
            <person name="Paez-Espino D."/>
            <person name="Jungbluth S."/>
            <person name="Walsh D.A."/>
            <person name="Denef V.J."/>
            <person name="McMahon K.D."/>
            <person name="Konstantinidis K.T."/>
            <person name="Eloe-Fadrosh E.A."/>
            <person name="Kyrpides N.C."/>
            <person name="Woyke T."/>
        </authorList>
    </citation>
    <scope>NUCLEOTIDE SEQUENCE</scope>
    <source>
        <strain evidence="1">GVMAG-M-3300009155-48</strain>
    </source>
</reference>
<organism evidence="1">
    <name type="scientific">viral metagenome</name>
    <dbReference type="NCBI Taxonomy" id="1070528"/>
    <lineage>
        <taxon>unclassified sequences</taxon>
        <taxon>metagenomes</taxon>
        <taxon>organismal metagenomes</taxon>
    </lineage>
</organism>
<proteinExistence type="predicted"/>
<protein>
    <submittedName>
        <fullName evidence="1">Uncharacterized protein</fullName>
    </submittedName>
</protein>
<dbReference type="EMBL" id="MN738925">
    <property type="protein sequence ID" value="QHT31748.1"/>
    <property type="molecule type" value="Genomic_DNA"/>
</dbReference>